<keyword evidence="3" id="KW-0399">Innate immunity</keyword>
<keyword evidence="4" id="KW-0479">Metal-binding</keyword>
<sequence>MGMEVTSIFTLLLCSTGINELRIDLEDFENNKTFAKYGSFSISGESDKYKLTLGDMTAGDAGDSLTYHNNMMFSSKDQDNDLDPSNCASTLRGGWWFNNCLKSNLNGEYLHGAHDCPDRGVIWIEGCGDKYSYKVSEMKIRPA</sequence>
<dbReference type="EMBL" id="AKHW03006215">
    <property type="protein sequence ID" value="KYO23135.1"/>
    <property type="molecule type" value="Genomic_DNA"/>
</dbReference>
<dbReference type="InterPro" id="IPR050373">
    <property type="entry name" value="Fibrinogen_C-term_domain"/>
</dbReference>
<protein>
    <recommendedName>
        <fullName evidence="13">Fibrinogen C-terminal domain-containing protein</fullName>
    </recommendedName>
</protein>
<dbReference type="PROSITE" id="PS00514">
    <property type="entry name" value="FIBRINOGEN_C_1"/>
    <property type="match status" value="1"/>
</dbReference>
<accession>A0A151MF51</accession>
<keyword evidence="15" id="KW-1185">Reference proteome</keyword>
<dbReference type="GO" id="GO:0030246">
    <property type="term" value="F:carbohydrate binding"/>
    <property type="evidence" value="ECO:0007669"/>
    <property type="project" value="UniProtKB-KW"/>
</dbReference>
<keyword evidence="6" id="KW-0430">Lectin</keyword>
<keyword evidence="10" id="KW-0176">Collagen</keyword>
<evidence type="ECO:0000256" key="7">
    <source>
        <dbReference type="ARBA" id="ARBA00022737"/>
    </source>
</evidence>
<dbReference type="eggNOG" id="KOG2579">
    <property type="taxonomic scope" value="Eukaryota"/>
</dbReference>
<dbReference type="STRING" id="8496.A0A151MF51"/>
<reference evidence="14 15" key="1">
    <citation type="journal article" date="2012" name="Genome Biol.">
        <title>Sequencing three crocodilian genomes to illuminate the evolution of archosaurs and amniotes.</title>
        <authorList>
            <person name="St John J.A."/>
            <person name="Braun E.L."/>
            <person name="Isberg S.R."/>
            <person name="Miles L.G."/>
            <person name="Chong A.Y."/>
            <person name="Gongora J."/>
            <person name="Dalzell P."/>
            <person name="Moran C."/>
            <person name="Bed'hom B."/>
            <person name="Abzhanov A."/>
            <person name="Burgess S.C."/>
            <person name="Cooksey A.M."/>
            <person name="Castoe T.A."/>
            <person name="Crawford N.G."/>
            <person name="Densmore L.D."/>
            <person name="Drew J.C."/>
            <person name="Edwards S.V."/>
            <person name="Faircloth B.C."/>
            <person name="Fujita M.K."/>
            <person name="Greenwold M.J."/>
            <person name="Hoffmann F.G."/>
            <person name="Howard J.M."/>
            <person name="Iguchi T."/>
            <person name="Janes D.E."/>
            <person name="Khan S.Y."/>
            <person name="Kohno S."/>
            <person name="de Koning A.J."/>
            <person name="Lance S.L."/>
            <person name="McCarthy F.M."/>
            <person name="McCormack J.E."/>
            <person name="Merchant M.E."/>
            <person name="Peterson D.G."/>
            <person name="Pollock D.D."/>
            <person name="Pourmand N."/>
            <person name="Raney B.J."/>
            <person name="Roessler K.A."/>
            <person name="Sanford J.R."/>
            <person name="Sawyer R.H."/>
            <person name="Schmidt C.J."/>
            <person name="Triplett E.W."/>
            <person name="Tuberville T.D."/>
            <person name="Venegas-Anaya M."/>
            <person name="Howard J.T."/>
            <person name="Jarvis E.D."/>
            <person name="Guillette L.J.Jr."/>
            <person name="Glenn T.C."/>
            <person name="Green R.E."/>
            <person name="Ray D.A."/>
        </authorList>
    </citation>
    <scope>NUCLEOTIDE SEQUENCE [LARGE SCALE GENOMIC DNA]</scope>
    <source>
        <strain evidence="14">KSC_2009_1</strain>
    </source>
</reference>
<evidence type="ECO:0000256" key="3">
    <source>
        <dbReference type="ARBA" id="ARBA00022588"/>
    </source>
</evidence>
<organism evidence="14 15">
    <name type="scientific">Alligator mississippiensis</name>
    <name type="common">American alligator</name>
    <dbReference type="NCBI Taxonomy" id="8496"/>
    <lineage>
        <taxon>Eukaryota</taxon>
        <taxon>Metazoa</taxon>
        <taxon>Chordata</taxon>
        <taxon>Craniata</taxon>
        <taxon>Vertebrata</taxon>
        <taxon>Euteleostomi</taxon>
        <taxon>Archelosauria</taxon>
        <taxon>Archosauria</taxon>
        <taxon>Crocodylia</taxon>
        <taxon>Alligatoridae</taxon>
        <taxon>Alligatorinae</taxon>
        <taxon>Alligator</taxon>
    </lineage>
</organism>
<dbReference type="SUPFAM" id="SSF56496">
    <property type="entry name" value="Fibrinogen C-terminal domain-like"/>
    <property type="match status" value="1"/>
</dbReference>
<evidence type="ECO:0000256" key="10">
    <source>
        <dbReference type="ARBA" id="ARBA00023119"/>
    </source>
</evidence>
<dbReference type="InterPro" id="IPR014716">
    <property type="entry name" value="Fibrinogen_a/b/g_C_1"/>
</dbReference>
<dbReference type="GO" id="GO:0005581">
    <property type="term" value="C:collagen trimer"/>
    <property type="evidence" value="ECO:0007669"/>
    <property type="project" value="UniProtKB-KW"/>
</dbReference>
<evidence type="ECO:0000313" key="14">
    <source>
        <dbReference type="EMBL" id="KYO23135.1"/>
    </source>
</evidence>
<dbReference type="GO" id="GO:0003823">
    <property type="term" value="F:antigen binding"/>
    <property type="evidence" value="ECO:0007669"/>
    <property type="project" value="TreeGrafter"/>
</dbReference>
<evidence type="ECO:0000259" key="13">
    <source>
        <dbReference type="PROSITE" id="PS51406"/>
    </source>
</evidence>
<dbReference type="GO" id="GO:0097367">
    <property type="term" value="F:carbohydrate derivative binding"/>
    <property type="evidence" value="ECO:0007669"/>
    <property type="project" value="TreeGrafter"/>
</dbReference>
<dbReference type="GO" id="GO:0005102">
    <property type="term" value="F:signaling receptor binding"/>
    <property type="evidence" value="ECO:0007669"/>
    <property type="project" value="TreeGrafter"/>
</dbReference>
<dbReference type="GO" id="GO:0046872">
    <property type="term" value="F:metal ion binding"/>
    <property type="evidence" value="ECO:0007669"/>
    <property type="project" value="UniProtKB-KW"/>
</dbReference>
<evidence type="ECO:0000256" key="2">
    <source>
        <dbReference type="ARBA" id="ARBA00022525"/>
    </source>
</evidence>
<dbReference type="PANTHER" id="PTHR19143:SF433">
    <property type="entry name" value="FICOLIN-2"/>
    <property type="match status" value="1"/>
</dbReference>
<dbReference type="GO" id="GO:0005615">
    <property type="term" value="C:extracellular space"/>
    <property type="evidence" value="ECO:0007669"/>
    <property type="project" value="TreeGrafter"/>
</dbReference>
<dbReference type="InterPro" id="IPR036056">
    <property type="entry name" value="Fibrinogen-like_C"/>
</dbReference>
<evidence type="ECO:0000256" key="6">
    <source>
        <dbReference type="ARBA" id="ARBA00022734"/>
    </source>
</evidence>
<name>A0A151MF51_ALLMI</name>
<keyword evidence="2" id="KW-0964">Secreted</keyword>
<dbReference type="GO" id="GO:0001867">
    <property type="term" value="P:complement activation, lectin pathway"/>
    <property type="evidence" value="ECO:0007669"/>
    <property type="project" value="TreeGrafter"/>
</dbReference>
<keyword evidence="8" id="KW-0106">Calcium</keyword>
<evidence type="ECO:0000256" key="8">
    <source>
        <dbReference type="ARBA" id="ARBA00022837"/>
    </source>
</evidence>
<dbReference type="Pfam" id="PF00147">
    <property type="entry name" value="Fibrinogen_C"/>
    <property type="match status" value="1"/>
</dbReference>
<evidence type="ECO:0000256" key="1">
    <source>
        <dbReference type="ARBA" id="ARBA00004613"/>
    </source>
</evidence>
<dbReference type="PROSITE" id="PS51406">
    <property type="entry name" value="FIBRINOGEN_C_2"/>
    <property type="match status" value="1"/>
</dbReference>
<dbReference type="InterPro" id="IPR020837">
    <property type="entry name" value="Fibrinogen_CS"/>
</dbReference>
<comment type="caution">
    <text evidence="14">The sequence shown here is derived from an EMBL/GenBank/DDBJ whole genome shotgun (WGS) entry which is preliminary data.</text>
</comment>
<evidence type="ECO:0000256" key="11">
    <source>
        <dbReference type="ARBA" id="ARBA00023157"/>
    </source>
</evidence>
<keyword evidence="12" id="KW-0325">Glycoprotein</keyword>
<dbReference type="Proteomes" id="UP000050525">
    <property type="component" value="Unassembled WGS sequence"/>
</dbReference>
<dbReference type="AlphaFoldDB" id="A0A151MF51"/>
<dbReference type="SMART" id="SM00186">
    <property type="entry name" value="FBG"/>
    <property type="match status" value="1"/>
</dbReference>
<keyword evidence="5" id="KW-0732">Signal</keyword>
<evidence type="ECO:0000256" key="5">
    <source>
        <dbReference type="ARBA" id="ARBA00022729"/>
    </source>
</evidence>
<evidence type="ECO:0000256" key="9">
    <source>
        <dbReference type="ARBA" id="ARBA00022859"/>
    </source>
</evidence>
<dbReference type="PANTHER" id="PTHR19143">
    <property type="entry name" value="FIBRINOGEN/TENASCIN/ANGIOPOEITIN"/>
    <property type="match status" value="1"/>
</dbReference>
<keyword evidence="11" id="KW-1015">Disulfide bond</keyword>
<keyword evidence="7" id="KW-0677">Repeat</keyword>
<feature type="domain" description="Fibrinogen C-terminal" evidence="13">
    <location>
        <begin position="1"/>
        <end position="143"/>
    </location>
</feature>
<evidence type="ECO:0000256" key="12">
    <source>
        <dbReference type="ARBA" id="ARBA00023180"/>
    </source>
</evidence>
<dbReference type="InterPro" id="IPR002181">
    <property type="entry name" value="Fibrinogen_a/b/g_C_dom"/>
</dbReference>
<gene>
    <name evidence="14" type="ORF">Y1Q_0005583</name>
</gene>
<keyword evidence="9" id="KW-0391">Immunity</keyword>
<proteinExistence type="predicted"/>
<evidence type="ECO:0000256" key="4">
    <source>
        <dbReference type="ARBA" id="ARBA00022723"/>
    </source>
</evidence>
<dbReference type="Gene3D" id="3.90.215.10">
    <property type="entry name" value="Gamma Fibrinogen, chain A, domain 1"/>
    <property type="match status" value="1"/>
</dbReference>
<evidence type="ECO:0000313" key="15">
    <source>
        <dbReference type="Proteomes" id="UP000050525"/>
    </source>
</evidence>
<comment type="subcellular location">
    <subcellularLocation>
        <location evidence="1">Secreted</location>
    </subcellularLocation>
</comment>